<feature type="domain" description="HIT" evidence="4">
    <location>
        <begin position="5"/>
        <end position="113"/>
    </location>
</feature>
<dbReference type="SUPFAM" id="SSF54197">
    <property type="entry name" value="HIT-like"/>
    <property type="match status" value="1"/>
</dbReference>
<dbReference type="InterPro" id="IPR019808">
    <property type="entry name" value="Histidine_triad_CS"/>
</dbReference>
<dbReference type="PROSITE" id="PS00892">
    <property type="entry name" value="HIT_1"/>
    <property type="match status" value="1"/>
</dbReference>
<dbReference type="GO" id="GO:0003824">
    <property type="term" value="F:catalytic activity"/>
    <property type="evidence" value="ECO:0007669"/>
    <property type="project" value="InterPro"/>
</dbReference>
<evidence type="ECO:0000313" key="5">
    <source>
        <dbReference type="EMBL" id="PIP21619.1"/>
    </source>
</evidence>
<dbReference type="Pfam" id="PF01230">
    <property type="entry name" value="HIT"/>
    <property type="match status" value="1"/>
</dbReference>
<dbReference type="InterPro" id="IPR011146">
    <property type="entry name" value="HIT-like"/>
</dbReference>
<feature type="short sequence motif" description="Histidine triad motif" evidence="2 3">
    <location>
        <begin position="98"/>
        <end position="102"/>
    </location>
</feature>
<reference evidence="5 6" key="1">
    <citation type="submission" date="2017-09" db="EMBL/GenBank/DDBJ databases">
        <title>Depth-based differentiation of microbial function through sediment-hosted aquifers and enrichment of novel symbionts in the deep terrestrial subsurface.</title>
        <authorList>
            <person name="Probst A.J."/>
            <person name="Ladd B."/>
            <person name="Jarett J.K."/>
            <person name="Geller-Mcgrath D.E."/>
            <person name="Sieber C.M."/>
            <person name="Emerson J.B."/>
            <person name="Anantharaman K."/>
            <person name="Thomas B.C."/>
            <person name="Malmstrom R."/>
            <person name="Stieglmeier M."/>
            <person name="Klingl A."/>
            <person name="Woyke T."/>
            <person name="Ryan C.M."/>
            <person name="Banfield J.F."/>
        </authorList>
    </citation>
    <scope>NUCLEOTIDE SEQUENCE [LARGE SCALE GENOMIC DNA]</scope>
    <source>
        <strain evidence="5">CG23_combo_of_CG06-09_8_20_14_all_40_13</strain>
    </source>
</reference>
<evidence type="ECO:0000259" key="4">
    <source>
        <dbReference type="PROSITE" id="PS51084"/>
    </source>
</evidence>
<dbReference type="PANTHER" id="PTHR23089">
    <property type="entry name" value="HISTIDINE TRIAD HIT PROTEIN"/>
    <property type="match status" value="1"/>
</dbReference>
<organism evidence="5 6">
    <name type="scientific">Candidatus Nealsonbacteria bacterium CG23_combo_of_CG06-09_8_20_14_all_40_13</name>
    <dbReference type="NCBI Taxonomy" id="1974724"/>
    <lineage>
        <taxon>Bacteria</taxon>
        <taxon>Candidatus Nealsoniibacteriota</taxon>
    </lineage>
</organism>
<evidence type="ECO:0000256" key="3">
    <source>
        <dbReference type="PROSITE-ProRule" id="PRU00464"/>
    </source>
</evidence>
<dbReference type="InterPro" id="IPR036265">
    <property type="entry name" value="HIT-like_sf"/>
</dbReference>
<dbReference type="PROSITE" id="PS51084">
    <property type="entry name" value="HIT_2"/>
    <property type="match status" value="1"/>
</dbReference>
<dbReference type="Gene3D" id="3.30.428.10">
    <property type="entry name" value="HIT-like"/>
    <property type="match status" value="1"/>
</dbReference>
<dbReference type="PRINTS" id="PR00332">
    <property type="entry name" value="HISTRIAD"/>
</dbReference>
<protein>
    <submittedName>
        <fullName evidence="5">Histidine triad nucleotide-binding protein</fullName>
    </submittedName>
</protein>
<feature type="active site" description="Tele-AMP-histidine intermediate" evidence="1">
    <location>
        <position position="100"/>
    </location>
</feature>
<evidence type="ECO:0000256" key="1">
    <source>
        <dbReference type="PIRSR" id="PIRSR601310-1"/>
    </source>
</evidence>
<comment type="caution">
    <text evidence="5">The sequence shown here is derived from an EMBL/GenBank/DDBJ whole genome shotgun (WGS) entry which is preliminary data.</text>
</comment>
<sequence length="113" mass="12697">MENCIFCQIAQKKLQAQIRYEDQQVIAFDDVNPKMPVHILVIPKKHIESVNKIAEEDTKVVGQLILAAAKLAKQLKIEAQGYRLIFNQGQHAGQVVNHIHLHLVGGQRLGPMV</sequence>
<dbReference type="CDD" id="cd01276">
    <property type="entry name" value="PKCI_related"/>
    <property type="match status" value="1"/>
</dbReference>
<gene>
    <name evidence="5" type="ORF">COX39_02030</name>
</gene>
<proteinExistence type="predicted"/>
<dbReference type="Proteomes" id="UP000231567">
    <property type="component" value="Unassembled WGS sequence"/>
</dbReference>
<dbReference type="AlphaFoldDB" id="A0A2G9YQT1"/>
<evidence type="ECO:0000313" key="6">
    <source>
        <dbReference type="Proteomes" id="UP000231567"/>
    </source>
</evidence>
<dbReference type="EMBL" id="PCRM01000028">
    <property type="protein sequence ID" value="PIP21619.1"/>
    <property type="molecule type" value="Genomic_DNA"/>
</dbReference>
<accession>A0A2G9YQT1</accession>
<name>A0A2G9YQT1_9BACT</name>
<evidence type="ECO:0000256" key="2">
    <source>
        <dbReference type="PIRSR" id="PIRSR601310-3"/>
    </source>
</evidence>
<dbReference type="InterPro" id="IPR001310">
    <property type="entry name" value="Histidine_triad_HIT"/>
</dbReference>